<proteinExistence type="predicted"/>
<reference evidence="2" key="1">
    <citation type="journal article" date="2019" name="Int. J. Syst. Evol. Microbiol.">
        <title>The Global Catalogue of Microorganisms (GCM) 10K type strain sequencing project: providing services to taxonomists for standard genome sequencing and annotation.</title>
        <authorList>
            <consortium name="The Broad Institute Genomics Platform"/>
            <consortium name="The Broad Institute Genome Sequencing Center for Infectious Disease"/>
            <person name="Wu L."/>
            <person name="Ma J."/>
        </authorList>
    </citation>
    <scope>NUCLEOTIDE SEQUENCE [LARGE SCALE GENOMIC DNA]</scope>
    <source>
        <strain evidence="2">JCM 9458</strain>
    </source>
</reference>
<dbReference type="EMBL" id="BAAAYN010000106">
    <property type="protein sequence ID" value="GAA3398981.1"/>
    <property type="molecule type" value="Genomic_DNA"/>
</dbReference>
<name>A0ABP6TC59_9ACTN</name>
<dbReference type="Proteomes" id="UP001501676">
    <property type="component" value="Unassembled WGS sequence"/>
</dbReference>
<keyword evidence="2" id="KW-1185">Reference proteome</keyword>
<evidence type="ECO:0008006" key="3">
    <source>
        <dbReference type="Google" id="ProtNLM"/>
    </source>
</evidence>
<evidence type="ECO:0000313" key="1">
    <source>
        <dbReference type="EMBL" id="GAA3398981.1"/>
    </source>
</evidence>
<evidence type="ECO:0000313" key="2">
    <source>
        <dbReference type="Proteomes" id="UP001501676"/>
    </source>
</evidence>
<comment type="caution">
    <text evidence="1">The sequence shown here is derived from an EMBL/GenBank/DDBJ whole genome shotgun (WGS) entry which is preliminary data.</text>
</comment>
<gene>
    <name evidence="1" type="ORF">GCM10020369_83810</name>
</gene>
<organism evidence="1 2">
    <name type="scientific">Cryptosporangium minutisporangium</name>
    <dbReference type="NCBI Taxonomy" id="113569"/>
    <lineage>
        <taxon>Bacteria</taxon>
        <taxon>Bacillati</taxon>
        <taxon>Actinomycetota</taxon>
        <taxon>Actinomycetes</taxon>
        <taxon>Cryptosporangiales</taxon>
        <taxon>Cryptosporangiaceae</taxon>
        <taxon>Cryptosporangium</taxon>
    </lineage>
</organism>
<sequence>MGFVDLTEGPDGLRARAVQFAGQAEGLAERLHSLLEQIESIEAARPWGGDKYGNTFAEGYGQPTEEGPFNEAVDAQVRGLGPEATQIGTALTAGATDYLIGDLQAADDIGSLAPGRGIVPGGRAH</sequence>
<accession>A0ABP6TC59</accession>
<dbReference type="RefSeq" id="WP_345733935.1">
    <property type="nucleotide sequence ID" value="NZ_BAAAYN010000106.1"/>
</dbReference>
<protein>
    <recommendedName>
        <fullName evidence="3">WXG100 family type VII secretion target</fullName>
    </recommendedName>
</protein>